<dbReference type="GO" id="GO:0000398">
    <property type="term" value="P:mRNA splicing, via spliceosome"/>
    <property type="evidence" value="ECO:0007669"/>
    <property type="project" value="UniProtKB-UniRule"/>
</dbReference>
<proteinExistence type="inferred from homology"/>
<dbReference type="PANTHER" id="PTHR11208">
    <property type="entry name" value="RNA-BINDING PROTEIN RELATED"/>
    <property type="match status" value="1"/>
</dbReference>
<dbReference type="InterPro" id="IPR055256">
    <property type="entry name" value="KH_1_KHDC4/BBP-like"/>
</dbReference>
<evidence type="ECO:0000256" key="10">
    <source>
        <dbReference type="ARBA" id="ARBA00023242"/>
    </source>
</evidence>
<keyword evidence="4 13" id="KW-0507">mRNA processing</keyword>
<dbReference type="CDD" id="cd02395">
    <property type="entry name" value="KH-I_BBP"/>
    <property type="match status" value="1"/>
</dbReference>
<dbReference type="OrthoDB" id="6777263at2759"/>
<evidence type="ECO:0000256" key="9">
    <source>
        <dbReference type="ARBA" id="ARBA00023187"/>
    </source>
</evidence>
<feature type="compositionally biased region" description="Basic and acidic residues" evidence="14">
    <location>
        <begin position="432"/>
        <end position="443"/>
    </location>
</feature>
<feature type="region of interest" description="Disordered" evidence="14">
    <location>
        <begin position="23"/>
        <end position="80"/>
    </location>
</feature>
<dbReference type="Gene3D" id="4.10.60.10">
    <property type="entry name" value="Zinc finger, CCHC-type"/>
    <property type="match status" value="1"/>
</dbReference>
<dbReference type="SMART" id="SM00343">
    <property type="entry name" value="ZnF_C2HC"/>
    <property type="match status" value="2"/>
</dbReference>
<dbReference type="InterPro" id="IPR004087">
    <property type="entry name" value="KH_dom"/>
</dbReference>
<dbReference type="Gene3D" id="6.10.140.1790">
    <property type="match status" value="1"/>
</dbReference>
<feature type="compositionally biased region" description="Pro residues" evidence="14">
    <location>
        <begin position="518"/>
        <end position="529"/>
    </location>
</feature>
<keyword evidence="10 13" id="KW-0539">Nucleus</keyword>
<dbReference type="Proteomes" id="UP001150925">
    <property type="component" value="Unassembled WGS sequence"/>
</dbReference>
<dbReference type="InterPro" id="IPR047086">
    <property type="entry name" value="SF1-HH_sf"/>
</dbReference>
<feature type="compositionally biased region" description="Basic and acidic residues" evidence="14">
    <location>
        <begin position="128"/>
        <end position="149"/>
    </location>
</feature>
<feature type="compositionally biased region" description="Basic residues" evidence="14">
    <location>
        <begin position="450"/>
        <end position="466"/>
    </location>
</feature>
<feature type="region of interest" description="Disordered" evidence="14">
    <location>
        <begin position="332"/>
        <end position="503"/>
    </location>
</feature>
<evidence type="ECO:0000256" key="6">
    <source>
        <dbReference type="ARBA" id="ARBA00022771"/>
    </source>
</evidence>
<feature type="compositionally biased region" description="Basic and acidic residues" evidence="14">
    <location>
        <begin position="345"/>
        <end position="359"/>
    </location>
</feature>
<keyword evidence="5 13" id="KW-0479">Metal-binding</keyword>
<evidence type="ECO:0000313" key="16">
    <source>
        <dbReference type="EMBL" id="KAJ1960231.1"/>
    </source>
</evidence>
<dbReference type="PROSITE" id="PS50158">
    <property type="entry name" value="ZF_CCHC"/>
    <property type="match status" value="1"/>
</dbReference>
<evidence type="ECO:0000313" key="17">
    <source>
        <dbReference type="Proteomes" id="UP001150925"/>
    </source>
</evidence>
<dbReference type="InterPro" id="IPR045071">
    <property type="entry name" value="BBP-like"/>
</dbReference>
<dbReference type="GO" id="GO:0008270">
    <property type="term" value="F:zinc ion binding"/>
    <property type="evidence" value="ECO:0007669"/>
    <property type="project" value="UniProtKB-UniRule"/>
</dbReference>
<evidence type="ECO:0000259" key="15">
    <source>
        <dbReference type="PROSITE" id="PS50158"/>
    </source>
</evidence>
<dbReference type="InterPro" id="IPR036875">
    <property type="entry name" value="Znf_CCHC_sf"/>
</dbReference>
<dbReference type="PANTHER" id="PTHR11208:SF45">
    <property type="entry name" value="SPLICING FACTOR 1"/>
    <property type="match status" value="1"/>
</dbReference>
<dbReference type="PROSITE" id="PS50084">
    <property type="entry name" value="KH_TYPE_1"/>
    <property type="match status" value="1"/>
</dbReference>
<dbReference type="SMART" id="SM00322">
    <property type="entry name" value="KH"/>
    <property type="match status" value="1"/>
</dbReference>
<dbReference type="SUPFAM" id="SSF54791">
    <property type="entry name" value="Eukaryotic type KH-domain (KH-domain type I)"/>
    <property type="match status" value="1"/>
</dbReference>
<keyword evidence="6 11" id="KW-0863">Zinc-finger</keyword>
<dbReference type="InterPro" id="IPR036612">
    <property type="entry name" value="KH_dom_type_1_sf"/>
</dbReference>
<evidence type="ECO:0000256" key="13">
    <source>
        <dbReference type="RuleBase" id="RU367126"/>
    </source>
</evidence>
<dbReference type="SUPFAM" id="SSF57756">
    <property type="entry name" value="Retrovirus zinc finger-like domains"/>
    <property type="match status" value="1"/>
</dbReference>
<evidence type="ECO:0000256" key="1">
    <source>
        <dbReference type="ARBA" id="ARBA00004123"/>
    </source>
</evidence>
<dbReference type="Pfam" id="PF00098">
    <property type="entry name" value="zf-CCHC"/>
    <property type="match status" value="2"/>
</dbReference>
<feature type="compositionally biased region" description="Pro residues" evidence="14">
    <location>
        <begin position="490"/>
        <end position="503"/>
    </location>
</feature>
<comment type="subcellular location">
    <subcellularLocation>
        <location evidence="1 13">Nucleus</location>
    </subcellularLocation>
</comment>
<dbReference type="InterPro" id="IPR001878">
    <property type="entry name" value="Znf_CCHC"/>
</dbReference>
<feature type="compositionally biased region" description="Basic and acidic residues" evidence="14">
    <location>
        <begin position="412"/>
        <end position="423"/>
    </location>
</feature>
<comment type="caution">
    <text evidence="16">The sequence shown here is derived from an EMBL/GenBank/DDBJ whole genome shotgun (WGS) entry which is preliminary data.</text>
</comment>
<feature type="region of interest" description="Disordered" evidence="14">
    <location>
        <begin position="108"/>
        <end position="169"/>
    </location>
</feature>
<comment type="function">
    <text evidence="13">Necessary for the splicing of pre-mRNA. Has a role in the recognition of the branch site (5'-UACUAAC-3'), the pyrimidine tract and the 3'-splice site at the 3'-end of introns.</text>
</comment>
<dbReference type="EMBL" id="JANBPY010001393">
    <property type="protein sequence ID" value="KAJ1960231.1"/>
    <property type="molecule type" value="Genomic_DNA"/>
</dbReference>
<evidence type="ECO:0000256" key="2">
    <source>
        <dbReference type="ARBA" id="ARBA00010382"/>
    </source>
</evidence>
<dbReference type="GO" id="GO:0003729">
    <property type="term" value="F:mRNA binding"/>
    <property type="evidence" value="ECO:0007669"/>
    <property type="project" value="TreeGrafter"/>
</dbReference>
<organism evidence="16 17">
    <name type="scientific">Dispira parvispora</name>
    <dbReference type="NCBI Taxonomy" id="1520584"/>
    <lineage>
        <taxon>Eukaryota</taxon>
        <taxon>Fungi</taxon>
        <taxon>Fungi incertae sedis</taxon>
        <taxon>Zoopagomycota</taxon>
        <taxon>Kickxellomycotina</taxon>
        <taxon>Dimargaritomycetes</taxon>
        <taxon>Dimargaritales</taxon>
        <taxon>Dimargaritaceae</taxon>
        <taxon>Dispira</taxon>
    </lineage>
</organism>
<evidence type="ECO:0000256" key="8">
    <source>
        <dbReference type="ARBA" id="ARBA00022884"/>
    </source>
</evidence>
<accession>A0A9W8E5J0</accession>
<dbReference type="Gene3D" id="3.30.1370.10">
    <property type="entry name" value="K Homology domain, type 1"/>
    <property type="match status" value="1"/>
</dbReference>
<dbReference type="Pfam" id="PF22675">
    <property type="entry name" value="KH-I_KHDC4-BBP"/>
    <property type="match status" value="1"/>
</dbReference>
<keyword evidence="8 12" id="KW-0694">RNA-binding</keyword>
<feature type="region of interest" description="Disordered" evidence="14">
    <location>
        <begin position="518"/>
        <end position="581"/>
    </location>
</feature>
<evidence type="ECO:0000256" key="4">
    <source>
        <dbReference type="ARBA" id="ARBA00022664"/>
    </source>
</evidence>
<evidence type="ECO:0000256" key="12">
    <source>
        <dbReference type="PROSITE-ProRule" id="PRU00117"/>
    </source>
</evidence>
<keyword evidence="13" id="KW-0747">Spliceosome</keyword>
<dbReference type="GO" id="GO:0045131">
    <property type="term" value="F:pre-mRNA branch point binding"/>
    <property type="evidence" value="ECO:0007669"/>
    <property type="project" value="UniProtKB-UniRule"/>
</dbReference>
<protein>
    <recommendedName>
        <fullName evidence="3 13">Branchpoint-bridging protein</fullName>
    </recommendedName>
</protein>
<comment type="similarity">
    <text evidence="2 13">Belongs to the BBP/SF1 family.</text>
</comment>
<gene>
    <name evidence="16" type="ORF">IWQ62_004306</name>
</gene>
<keyword evidence="7 13" id="KW-0862">Zinc</keyword>
<evidence type="ECO:0000256" key="11">
    <source>
        <dbReference type="PROSITE-ProRule" id="PRU00047"/>
    </source>
</evidence>
<dbReference type="GO" id="GO:0048024">
    <property type="term" value="P:regulation of mRNA splicing, via spliceosome"/>
    <property type="evidence" value="ECO:0007669"/>
    <property type="project" value="TreeGrafter"/>
</dbReference>
<feature type="compositionally biased region" description="Pro residues" evidence="14">
    <location>
        <begin position="542"/>
        <end position="581"/>
    </location>
</feature>
<reference evidence="16" key="1">
    <citation type="submission" date="2022-07" db="EMBL/GenBank/DDBJ databases">
        <title>Phylogenomic reconstructions and comparative analyses of Kickxellomycotina fungi.</title>
        <authorList>
            <person name="Reynolds N.K."/>
            <person name="Stajich J.E."/>
            <person name="Barry K."/>
            <person name="Grigoriev I.V."/>
            <person name="Crous P."/>
            <person name="Smith M.E."/>
        </authorList>
    </citation>
    <scope>NUCLEOTIDE SEQUENCE</scope>
    <source>
        <strain evidence="16">RSA 1196</strain>
    </source>
</reference>
<sequence length="581" mass="63909">MDSLPASIATAVAAAAAKATQAIKSSGTTSSKPILIQLPNDDGTTKHALENQEGEPKRRKRSRWGDTGSATVAPGLPTAITSNMSKDQIDLYALHVRIQEIGRKLRLGNYVPPDSERSPSPEPVYNAEGKRINTREQRYRKRLEDERHRLVQQASSKDPNYEPPSDYRKPSRLRTKYFIPAKDHPEINFIGQLIGPRGNTLKKMEEYSGAKISIRGKGSIKDGRTSDTSHIAGAEEELHCLVTGETQEQLDRAVERIKKIIKDATTIPEVQNELKQRQLRELAELNGTLRDDSTIVCANCGTMGHRRAACPEEVSVTNSLVCSYCQGVGHTQRDCRMRRGPPGNNDHRPPPRGDTHLNDEYNSLMAELGEEEPRHSGRPSHHGPPPPHFRNNHRHPMGGGGDAPPPPWGHGHGPDSRMNHSDGYDSSYRRGPRSDSRMDHPDSYDSGYRRGPRRRERGGYRGRGRYGHGPSRYPRHEEPLSPAAPSHPWQMPPNPSAPPPMPMPMPDYSAGVFYPPPLLPGFPYPPPMPGTGGGEGTNYSHPIPPPPPGTFLPPPPPSNELPPPPPPEDAAPPPPPPPPGN</sequence>
<name>A0A9W8E5J0_9FUNG</name>
<keyword evidence="9 13" id="KW-0508">mRNA splicing</keyword>
<dbReference type="AlphaFoldDB" id="A0A9W8E5J0"/>
<feature type="compositionally biased region" description="Basic and acidic residues" evidence="14">
    <location>
        <begin position="43"/>
        <end position="56"/>
    </location>
</feature>
<dbReference type="InterPro" id="IPR032570">
    <property type="entry name" value="SF1-HH"/>
</dbReference>
<evidence type="ECO:0000256" key="14">
    <source>
        <dbReference type="SAM" id="MobiDB-lite"/>
    </source>
</evidence>
<dbReference type="Pfam" id="PF16275">
    <property type="entry name" value="SF1-HH"/>
    <property type="match status" value="1"/>
</dbReference>
<dbReference type="GO" id="GO:0005681">
    <property type="term" value="C:spliceosomal complex"/>
    <property type="evidence" value="ECO:0007669"/>
    <property type="project" value="UniProtKB-KW"/>
</dbReference>
<evidence type="ECO:0000256" key="5">
    <source>
        <dbReference type="ARBA" id="ARBA00022723"/>
    </source>
</evidence>
<keyword evidence="17" id="KW-1185">Reference proteome</keyword>
<feature type="domain" description="CCHC-type" evidence="15">
    <location>
        <begin position="297"/>
        <end position="312"/>
    </location>
</feature>
<evidence type="ECO:0000256" key="3">
    <source>
        <dbReference type="ARBA" id="ARBA00017984"/>
    </source>
</evidence>
<evidence type="ECO:0000256" key="7">
    <source>
        <dbReference type="ARBA" id="ARBA00022833"/>
    </source>
</evidence>